<dbReference type="Proteomes" id="UP000049855">
    <property type="component" value="Unassembled WGS sequence"/>
</dbReference>
<gene>
    <name evidence="1" type="ORF">SpAn4DRAFT_4415</name>
</gene>
<dbReference type="RefSeq" id="WP_021171273.1">
    <property type="nucleotide sequence ID" value="NZ_CTRP01000016.1"/>
</dbReference>
<evidence type="ECO:0000313" key="1">
    <source>
        <dbReference type="EMBL" id="CQR75051.1"/>
    </source>
</evidence>
<protein>
    <submittedName>
        <fullName evidence="1">Uncharacterized protein</fullName>
    </submittedName>
</protein>
<evidence type="ECO:0000313" key="2">
    <source>
        <dbReference type="Proteomes" id="UP000049855"/>
    </source>
</evidence>
<accession>A0A0U1L5S5</accession>
<keyword evidence="2" id="KW-1185">Reference proteome</keyword>
<organism evidence="1 2">
    <name type="scientific">Sporomusa ovata</name>
    <dbReference type="NCBI Taxonomy" id="2378"/>
    <lineage>
        <taxon>Bacteria</taxon>
        <taxon>Bacillati</taxon>
        <taxon>Bacillota</taxon>
        <taxon>Negativicutes</taxon>
        <taxon>Selenomonadales</taxon>
        <taxon>Sporomusaceae</taxon>
        <taxon>Sporomusa</taxon>
    </lineage>
</organism>
<dbReference type="AlphaFoldDB" id="A0A0U1L5S5"/>
<dbReference type="EMBL" id="CTRP01000016">
    <property type="protein sequence ID" value="CQR75051.1"/>
    <property type="molecule type" value="Genomic_DNA"/>
</dbReference>
<sequence>MSIWTNLRDRIVRMLLGYGVSKAADPQNTGWVETREEIKKAAVDTAVEMARDKVLRK</sequence>
<name>A0A0U1L5S5_9FIRM</name>
<proteinExistence type="predicted"/>
<reference evidence="2" key="1">
    <citation type="submission" date="2015-03" db="EMBL/GenBank/DDBJ databases">
        <authorList>
            <person name="Nijsse Bart"/>
        </authorList>
    </citation>
    <scope>NUCLEOTIDE SEQUENCE [LARGE SCALE GENOMIC DNA]</scope>
</reference>